<evidence type="ECO:0000313" key="3">
    <source>
        <dbReference type="Proteomes" id="UP000184604"/>
    </source>
</evidence>
<evidence type="ECO:0000256" key="1">
    <source>
        <dbReference type="SAM" id="Coils"/>
    </source>
</evidence>
<name>A0A1L5F2V9_CLOKL</name>
<evidence type="ECO:0000313" key="2">
    <source>
        <dbReference type="EMBL" id="APM37348.1"/>
    </source>
</evidence>
<gene>
    <name evidence="2" type="ORF">BS101_00490</name>
</gene>
<dbReference type="OrthoDB" id="1935035at2"/>
<organism evidence="2 3">
    <name type="scientific">Clostridium kluyveri</name>
    <dbReference type="NCBI Taxonomy" id="1534"/>
    <lineage>
        <taxon>Bacteria</taxon>
        <taxon>Bacillati</taxon>
        <taxon>Bacillota</taxon>
        <taxon>Clostridia</taxon>
        <taxon>Eubacteriales</taxon>
        <taxon>Clostridiaceae</taxon>
        <taxon>Clostridium</taxon>
    </lineage>
</organism>
<reference evidence="2 3" key="1">
    <citation type="submission" date="2016-12" db="EMBL/GenBank/DDBJ databases">
        <title>Complete genome sequence of Clostridium kluyveri JZZ isolated from the pit mud of a Chinese flavor liquor-making factory.</title>
        <authorList>
            <person name="Wang Y."/>
        </authorList>
    </citation>
    <scope>NUCLEOTIDE SEQUENCE [LARGE SCALE GENOMIC DNA]</scope>
    <source>
        <strain evidence="2 3">JZZ</strain>
    </source>
</reference>
<sequence length="172" mass="20512">MDEMKFIEMEEKLRNYFNKDKKISVLNKKLEVLKSQIDVIEYKLKNVAVDLPEESRSMVYEERVQTSPTGESYAERTLLRITDKLIKEQSWKREQVANIEETLRNMEADNAVIEANIKDLRIEDQEFLKYKYKYKKTDLQVGVKFNMSPGGVTKRRHRLIENIVNWDMWISA</sequence>
<feature type="coiled-coil region" evidence="1">
    <location>
        <begin position="96"/>
        <end position="123"/>
    </location>
</feature>
<protein>
    <submittedName>
        <fullName evidence="2">Uncharacterized protein</fullName>
    </submittedName>
</protein>
<dbReference type="EMBL" id="CP018335">
    <property type="protein sequence ID" value="APM37348.1"/>
    <property type="molecule type" value="Genomic_DNA"/>
</dbReference>
<dbReference type="AlphaFoldDB" id="A0A1L5F2V9"/>
<dbReference type="RefSeq" id="WP_073537068.1">
    <property type="nucleotide sequence ID" value="NZ_CP018335.1"/>
</dbReference>
<accession>A0A1L5F2V9</accession>
<keyword evidence="1" id="KW-0175">Coiled coil</keyword>
<dbReference type="Proteomes" id="UP000184604">
    <property type="component" value="Chromosome"/>
</dbReference>
<proteinExistence type="predicted"/>